<dbReference type="RefSeq" id="WP_015010928.1">
    <property type="nucleotide sequence ID" value="NC_018704.1"/>
</dbReference>
<keyword evidence="8" id="KW-0812">Transmembrane</keyword>
<evidence type="ECO:0000256" key="7">
    <source>
        <dbReference type="SAM" id="Coils"/>
    </source>
</evidence>
<feature type="domain" description="HAMP" evidence="10">
    <location>
        <begin position="217"/>
        <end position="270"/>
    </location>
</feature>
<evidence type="ECO:0000256" key="3">
    <source>
        <dbReference type="ARBA" id="ARBA00023136"/>
    </source>
</evidence>
<dbReference type="Gene3D" id="1.10.287.950">
    <property type="entry name" value="Methyl-accepting chemotaxis protein"/>
    <property type="match status" value="1"/>
</dbReference>
<feature type="transmembrane region" description="Helical" evidence="8">
    <location>
        <begin position="196"/>
        <end position="215"/>
    </location>
</feature>
<evidence type="ECO:0000313" key="11">
    <source>
        <dbReference type="EMBL" id="BAM48345.1"/>
    </source>
</evidence>
<dbReference type="AlphaFoldDB" id="K0J0F6"/>
<dbReference type="CDD" id="cd06225">
    <property type="entry name" value="HAMP"/>
    <property type="match status" value="1"/>
</dbReference>
<dbReference type="Proteomes" id="UP000006294">
    <property type="component" value="Chromosome"/>
</dbReference>
<dbReference type="KEGG" id="axl:AXY_22130"/>
<keyword evidence="7" id="KW-0175">Coiled coil</keyword>
<dbReference type="eggNOG" id="COG0840">
    <property type="taxonomic scope" value="Bacteria"/>
</dbReference>
<comment type="similarity">
    <text evidence="5">Belongs to the methyl-accepting chemotaxis (MCP) protein family.</text>
</comment>
<dbReference type="GO" id="GO:0005886">
    <property type="term" value="C:plasma membrane"/>
    <property type="evidence" value="ECO:0007669"/>
    <property type="project" value="UniProtKB-SubCell"/>
</dbReference>
<dbReference type="Gene3D" id="6.10.340.10">
    <property type="match status" value="1"/>
</dbReference>
<keyword evidence="8" id="KW-1133">Transmembrane helix</keyword>
<organism evidence="11 12">
    <name type="scientific">Amphibacillus xylanus (strain ATCC 51415 / DSM 6626 / JCM 7361 / LMG 17667 / NBRC 15112 / Ep01)</name>
    <dbReference type="NCBI Taxonomy" id="698758"/>
    <lineage>
        <taxon>Bacteria</taxon>
        <taxon>Bacillati</taxon>
        <taxon>Bacillota</taxon>
        <taxon>Bacilli</taxon>
        <taxon>Bacillales</taxon>
        <taxon>Bacillaceae</taxon>
        <taxon>Amphibacillus</taxon>
    </lineage>
</organism>
<dbReference type="SMART" id="SM00283">
    <property type="entry name" value="MA"/>
    <property type="match status" value="1"/>
</dbReference>
<name>K0J0F6_AMPXN</name>
<dbReference type="Pfam" id="PF00015">
    <property type="entry name" value="MCPsignal"/>
    <property type="match status" value="1"/>
</dbReference>
<dbReference type="InterPro" id="IPR004089">
    <property type="entry name" value="MCPsignal_dom"/>
</dbReference>
<dbReference type="EMBL" id="AP012050">
    <property type="protein sequence ID" value="BAM48345.1"/>
    <property type="molecule type" value="Genomic_DNA"/>
</dbReference>
<dbReference type="Pfam" id="PF00672">
    <property type="entry name" value="HAMP"/>
    <property type="match status" value="1"/>
</dbReference>
<keyword evidence="2" id="KW-1003">Cell membrane</keyword>
<evidence type="ECO:0000256" key="6">
    <source>
        <dbReference type="PROSITE-ProRule" id="PRU00284"/>
    </source>
</evidence>
<feature type="coiled-coil region" evidence="7">
    <location>
        <begin position="335"/>
        <end position="387"/>
    </location>
</feature>
<dbReference type="PANTHER" id="PTHR32089">
    <property type="entry name" value="METHYL-ACCEPTING CHEMOTAXIS PROTEIN MCPB"/>
    <property type="match status" value="1"/>
</dbReference>
<gene>
    <name evidence="11" type="ordered locus">AXY_22130</name>
</gene>
<evidence type="ECO:0000256" key="8">
    <source>
        <dbReference type="SAM" id="Phobius"/>
    </source>
</evidence>
<dbReference type="OrthoDB" id="9804712at2"/>
<evidence type="ECO:0000313" key="12">
    <source>
        <dbReference type="Proteomes" id="UP000006294"/>
    </source>
</evidence>
<protein>
    <submittedName>
        <fullName evidence="11">Putative methyl-accepting chemotaxis protein</fullName>
    </submittedName>
</protein>
<sequence length="575" mass="64855">MKKYMRRLFFKVNADHLPIAWKYGLIFILLFILLVTSITFVARAINQTNQSVETLNDNSDHALLVTELSDKIRSKGLSVMGYAQFGSQTYVNEFEAIDQEINEQFDLLKERLKHGKQIDLLNKIVDYNGQLTDMLYQDFMTISGNREFVVRLHSNRYIQLTEETTSALGDLSELIIEDRHDAEETVYQSQLFAQNLLLYSMLTTIIIAVILVLIVSRHVSKRLNHIVHEASRIASGDLTKANTILSGKDEIGQLFHTINQMRLQLSKMVTSIKQTSEVVDQQSGQLNQSAEDVKLGTQQIAITMNDLAKGTDDQAAFANQLENIVRDFVRKISHIDQSNEAVDQLLNEMLDKTAQGQDYMKKSVNQMDIINQIVQKVIEQLDSLNQKSTQISRLVQFIKEISEQTNLLALNASIEAARAGEHGLGFTVVADEVRQLAEEVKKSVNTITTITQDNQKETQIVSTTLKESYQEIQQGMNDIELTGLRLNEIEYAVDQMVTHIRSTIENLSLLNQESVHVSNVAQEMASISQQSAAGIEEIASSAEETSSTMEHMADRSKTLFESSQNLNMLVGKFKV</sequence>
<evidence type="ECO:0000259" key="9">
    <source>
        <dbReference type="PROSITE" id="PS50111"/>
    </source>
</evidence>
<keyword evidence="12" id="KW-1185">Reference proteome</keyword>
<accession>K0J0F6</accession>
<proteinExistence type="inferred from homology"/>
<keyword evidence="4 6" id="KW-0807">Transducer</keyword>
<keyword evidence="3 8" id="KW-0472">Membrane</keyword>
<comment type="subcellular location">
    <subcellularLocation>
        <location evidence="1">Cell membrane</location>
    </subcellularLocation>
</comment>
<dbReference type="HOGENOM" id="CLU_000445_107_27_9"/>
<dbReference type="STRING" id="698758.AXY_22130"/>
<dbReference type="GO" id="GO:0007165">
    <property type="term" value="P:signal transduction"/>
    <property type="evidence" value="ECO:0007669"/>
    <property type="project" value="UniProtKB-KW"/>
</dbReference>
<evidence type="ECO:0000256" key="2">
    <source>
        <dbReference type="ARBA" id="ARBA00022475"/>
    </source>
</evidence>
<evidence type="ECO:0000256" key="4">
    <source>
        <dbReference type="ARBA" id="ARBA00023224"/>
    </source>
</evidence>
<feature type="domain" description="Methyl-accepting transducer" evidence="9">
    <location>
        <begin position="289"/>
        <end position="539"/>
    </location>
</feature>
<dbReference type="SMART" id="SM00304">
    <property type="entry name" value="HAMP"/>
    <property type="match status" value="1"/>
</dbReference>
<evidence type="ECO:0000256" key="1">
    <source>
        <dbReference type="ARBA" id="ARBA00004236"/>
    </source>
</evidence>
<dbReference type="PROSITE" id="PS50111">
    <property type="entry name" value="CHEMOTAXIS_TRANSDUC_2"/>
    <property type="match status" value="1"/>
</dbReference>
<dbReference type="InterPro" id="IPR003660">
    <property type="entry name" value="HAMP_dom"/>
</dbReference>
<dbReference type="PANTHER" id="PTHR32089:SF112">
    <property type="entry name" value="LYSOZYME-LIKE PROTEIN-RELATED"/>
    <property type="match status" value="1"/>
</dbReference>
<evidence type="ECO:0000259" key="10">
    <source>
        <dbReference type="PROSITE" id="PS50885"/>
    </source>
</evidence>
<dbReference type="PROSITE" id="PS50885">
    <property type="entry name" value="HAMP"/>
    <property type="match status" value="1"/>
</dbReference>
<evidence type="ECO:0000256" key="5">
    <source>
        <dbReference type="ARBA" id="ARBA00029447"/>
    </source>
</evidence>
<reference evidence="11 12" key="1">
    <citation type="submission" date="2011-01" db="EMBL/GenBank/DDBJ databases">
        <title>Whole genome sequence of Amphibacillus xylinus NBRC 15112.</title>
        <authorList>
            <person name="Nakazawa H."/>
            <person name="Katano Y."/>
            <person name="Nakamura S."/>
            <person name="Sasagawa M."/>
            <person name="Fukada J."/>
            <person name="Arai T."/>
            <person name="Sasakura N."/>
            <person name="Mochizuki D."/>
            <person name="Hosoyama A."/>
            <person name="Harada K."/>
            <person name="Horikawa H."/>
            <person name="Kato Y."/>
            <person name="Harada T."/>
            <person name="Sasaki K."/>
            <person name="Sekiguchi M."/>
            <person name="Hodoyama M."/>
            <person name="Nishiko R."/>
            <person name="Narita H."/>
            <person name="Hanamaki A."/>
            <person name="Hata C."/>
            <person name="Konno Y."/>
            <person name="Niimura Y."/>
            <person name="Yamazaki S."/>
            <person name="Fujita N."/>
        </authorList>
    </citation>
    <scope>NUCLEOTIDE SEQUENCE [LARGE SCALE GENOMIC DNA]</scope>
    <source>
        <strain evidence="12">ATCC 51415 / DSM 6626 / JCM 7361 / LMG 17667 / NBRC 15112 / Ep01</strain>
    </source>
</reference>
<dbReference type="SUPFAM" id="SSF58104">
    <property type="entry name" value="Methyl-accepting chemotaxis protein (MCP) signaling domain"/>
    <property type="match status" value="1"/>
</dbReference>